<gene>
    <name evidence="1" type="ORF">GEM_5834</name>
</gene>
<dbReference type="KEGG" id="bct:GEM_5834"/>
<organism evidence="1 2">
    <name type="scientific">Burkholderia cepacia GG4</name>
    <dbReference type="NCBI Taxonomy" id="1009846"/>
    <lineage>
        <taxon>Bacteria</taxon>
        <taxon>Pseudomonadati</taxon>
        <taxon>Pseudomonadota</taxon>
        <taxon>Betaproteobacteria</taxon>
        <taxon>Burkholderiales</taxon>
        <taxon>Burkholderiaceae</taxon>
        <taxon>Burkholderia</taxon>
        <taxon>Burkholderia cepacia complex</taxon>
    </lineage>
</organism>
<sequence>MDKRDSIKRRLNFISGEDFYFLTYELLLLVDILTAANGMFRDHRKLSYLVQLAGDEKVVRILERYEDRTISNAEDREQLFVTFANGELNKREIFKLVFALERRGFLRVERAATPEVVDVQLNRSVLPADFLTNEVFGADRARISRIKKAVPRLSTLTMETFLQKVYESRGVNVWAL</sequence>
<name>A0A9W3K994_BURCE</name>
<evidence type="ECO:0000313" key="2">
    <source>
        <dbReference type="Proteomes" id="UP000032866"/>
    </source>
</evidence>
<accession>A0A9W3K994</accession>
<dbReference type="Proteomes" id="UP000032866">
    <property type="component" value="Chromosome 2"/>
</dbReference>
<reference evidence="1 2" key="1">
    <citation type="journal article" date="2012" name="J. Bacteriol.">
        <title>Complete Genome Sequence of Burkholderia sp. Strain GG4, a Betaproteobacterium That Reduces 3-Oxo-N-Acylhomoserine Lactones and Produces Different N-Acylhomoserine Lactones.</title>
        <authorList>
            <person name="Hong K.W."/>
            <person name="Koh C.L."/>
            <person name="Sam C.K."/>
            <person name="Yin W.F."/>
            <person name="Chan K.G."/>
        </authorList>
    </citation>
    <scope>NUCLEOTIDE SEQUENCE [LARGE SCALE GENOMIC DNA]</scope>
    <source>
        <strain evidence="1 2">GG4</strain>
    </source>
</reference>
<evidence type="ECO:0000313" key="1">
    <source>
        <dbReference type="EMBL" id="AFQ52218.1"/>
    </source>
</evidence>
<dbReference type="AlphaFoldDB" id="A0A9W3K994"/>
<proteinExistence type="predicted"/>
<dbReference type="EMBL" id="CP003775">
    <property type="protein sequence ID" value="AFQ52218.1"/>
    <property type="molecule type" value="Genomic_DNA"/>
</dbReference>
<protein>
    <submittedName>
        <fullName evidence="1">Uncharacterized protein</fullName>
    </submittedName>
</protein>
<dbReference type="RefSeq" id="WP_014900971.1">
    <property type="nucleotide sequence ID" value="NC_018514.1"/>
</dbReference>